<dbReference type="Pfam" id="PF01471">
    <property type="entry name" value="PG_binding_1"/>
    <property type="match status" value="1"/>
</dbReference>
<reference evidence="3" key="1">
    <citation type="submission" date="2020-12" db="EMBL/GenBank/DDBJ databases">
        <title>Oil enriched cultivation method for isolating marine PHA-producing bacteria.</title>
        <authorList>
            <person name="Zheng W."/>
            <person name="Yu S."/>
            <person name="Huang Y."/>
        </authorList>
    </citation>
    <scope>NUCLEOTIDE SEQUENCE</scope>
    <source>
        <strain evidence="3">SY-2-12</strain>
    </source>
</reference>
<dbReference type="SMART" id="SM00671">
    <property type="entry name" value="SEL1"/>
    <property type="match status" value="8"/>
</dbReference>
<comment type="caution">
    <text evidence="3">The sequence shown here is derived from an EMBL/GenBank/DDBJ whole genome shotgun (WGS) entry which is preliminary data.</text>
</comment>
<dbReference type="InterPro" id="IPR011990">
    <property type="entry name" value="TPR-like_helical_dom_sf"/>
</dbReference>
<dbReference type="RefSeq" id="WP_207139013.1">
    <property type="nucleotide sequence ID" value="NZ_JAEKJZ010000001.1"/>
</dbReference>
<sequence>MTKIHFARVYMAVLVGAVLSVSPHLPAAAEEPQGRVETSVEQAVTIASEAEKPSAGAGDDVPVQDCDRLAAAPLDPQAVTVGVRPEQIRAQEAIKACREAVRKFPESSRLLAQLGRSLHVAGDFDAAATWYKKAVDLGSLGAMNNLGCLKMNGLGVPRDPWKAVELFRRAAEKDFTIAMINLGNAHWRGIYAARGLRLARTWYRRAAERRNTQAMMLLGRMARYGYGKPLNAWEAANWVRRAALAGDAKAMEVLGSFYDNGFGVVQNEETAAKWHEAAAEAENIDATIAAAKAGNIQGMFIAAQALDEGRGVPVDREAATDWFKKVAESGNGEVMYTLAGRYRDGVGTEKDPVQAYEWFGRAAEADFTAAYYDLAAAYDSGHGVGRDPDAAAKMMLLALKDGNTTAERQMTTEADVWSSEFRRSLQRLLKVKGTYSGPIDGKFGPKTQRAIRLVKPL</sequence>
<protein>
    <submittedName>
        <fullName evidence="3">SEL1-like repeat protein</fullName>
    </submittedName>
</protein>
<dbReference type="PANTHER" id="PTHR11102">
    <property type="entry name" value="SEL-1-LIKE PROTEIN"/>
    <property type="match status" value="1"/>
</dbReference>
<evidence type="ECO:0000313" key="4">
    <source>
        <dbReference type="Proteomes" id="UP000664096"/>
    </source>
</evidence>
<keyword evidence="1" id="KW-0732">Signal</keyword>
<accession>A0A939J0M6</accession>
<dbReference type="Gene3D" id="1.10.101.10">
    <property type="entry name" value="PGBD-like superfamily/PGBD"/>
    <property type="match status" value="1"/>
</dbReference>
<dbReference type="Proteomes" id="UP000664096">
    <property type="component" value="Unassembled WGS sequence"/>
</dbReference>
<dbReference type="InterPro" id="IPR036366">
    <property type="entry name" value="PGBDSf"/>
</dbReference>
<dbReference type="InterPro" id="IPR002477">
    <property type="entry name" value="Peptidoglycan-bd-like"/>
</dbReference>
<dbReference type="AlphaFoldDB" id="A0A939J0M6"/>
<dbReference type="InterPro" id="IPR006597">
    <property type="entry name" value="Sel1-like"/>
</dbReference>
<evidence type="ECO:0000313" key="3">
    <source>
        <dbReference type="EMBL" id="MBN9669448.1"/>
    </source>
</evidence>
<organism evidence="3 4">
    <name type="scientific">Roseibium aggregatum</name>
    <dbReference type="NCBI Taxonomy" id="187304"/>
    <lineage>
        <taxon>Bacteria</taxon>
        <taxon>Pseudomonadati</taxon>
        <taxon>Pseudomonadota</taxon>
        <taxon>Alphaproteobacteria</taxon>
        <taxon>Hyphomicrobiales</taxon>
        <taxon>Stappiaceae</taxon>
        <taxon>Roseibium</taxon>
    </lineage>
</organism>
<feature type="domain" description="Peptidoglycan binding-like" evidence="2">
    <location>
        <begin position="419"/>
        <end position="452"/>
    </location>
</feature>
<dbReference type="PANTHER" id="PTHR11102:SF160">
    <property type="entry name" value="ERAD-ASSOCIATED E3 UBIQUITIN-PROTEIN LIGASE COMPONENT HRD3"/>
    <property type="match status" value="1"/>
</dbReference>
<dbReference type="SUPFAM" id="SSF81901">
    <property type="entry name" value="HCP-like"/>
    <property type="match status" value="3"/>
</dbReference>
<evidence type="ECO:0000259" key="2">
    <source>
        <dbReference type="Pfam" id="PF01471"/>
    </source>
</evidence>
<feature type="chain" id="PRO_5037189225" evidence="1">
    <location>
        <begin position="28"/>
        <end position="457"/>
    </location>
</feature>
<feature type="signal peptide" evidence="1">
    <location>
        <begin position="1"/>
        <end position="27"/>
    </location>
</feature>
<dbReference type="EMBL" id="JAEKJZ010000001">
    <property type="protein sequence ID" value="MBN9669448.1"/>
    <property type="molecule type" value="Genomic_DNA"/>
</dbReference>
<dbReference type="Gene3D" id="1.25.40.10">
    <property type="entry name" value="Tetratricopeptide repeat domain"/>
    <property type="match status" value="2"/>
</dbReference>
<evidence type="ECO:0000256" key="1">
    <source>
        <dbReference type="SAM" id="SignalP"/>
    </source>
</evidence>
<name>A0A939J0M6_9HYPH</name>
<gene>
    <name evidence="3" type="ORF">JF539_03790</name>
</gene>
<dbReference type="InterPro" id="IPR036365">
    <property type="entry name" value="PGBD-like_sf"/>
</dbReference>
<dbReference type="InterPro" id="IPR050767">
    <property type="entry name" value="Sel1_AlgK"/>
</dbReference>
<dbReference type="Pfam" id="PF08238">
    <property type="entry name" value="Sel1"/>
    <property type="match status" value="8"/>
</dbReference>
<dbReference type="SUPFAM" id="SSF47090">
    <property type="entry name" value="PGBD-like"/>
    <property type="match status" value="1"/>
</dbReference>
<proteinExistence type="predicted"/>